<evidence type="ECO:0000259" key="1">
    <source>
        <dbReference type="Pfam" id="PF04149"/>
    </source>
</evidence>
<sequence length="73" mass="7698">MANSGMNWTQVEFTKSSYSGSDQGNCVEFGTAAGLVGIRDSKLAEASPILEVEATAFRAFITDLKAGTFDQSA</sequence>
<dbReference type="AlphaFoldDB" id="A0A929FZ64"/>
<feature type="domain" description="DUF397" evidence="1">
    <location>
        <begin position="12"/>
        <end position="65"/>
    </location>
</feature>
<dbReference type="Pfam" id="PF04149">
    <property type="entry name" value="DUF397"/>
    <property type="match status" value="1"/>
</dbReference>
<dbReference type="InterPro" id="IPR007278">
    <property type="entry name" value="DUF397"/>
</dbReference>
<comment type="caution">
    <text evidence="2">The sequence shown here is derived from an EMBL/GenBank/DDBJ whole genome shotgun (WGS) entry which is preliminary data.</text>
</comment>
<dbReference type="Proteomes" id="UP000598360">
    <property type="component" value="Unassembled WGS sequence"/>
</dbReference>
<evidence type="ECO:0000313" key="3">
    <source>
        <dbReference type="Proteomes" id="UP000598360"/>
    </source>
</evidence>
<reference evidence="2" key="1">
    <citation type="submission" date="2020-10" db="EMBL/GenBank/DDBJ databases">
        <title>Diversity and distribution of actinomycetes associated with coral in the coast of Hainan.</title>
        <authorList>
            <person name="Li F."/>
        </authorList>
    </citation>
    <scope>NUCLEOTIDE SEQUENCE</scope>
    <source>
        <strain evidence="2">HNM0983</strain>
    </source>
</reference>
<proteinExistence type="predicted"/>
<gene>
    <name evidence="2" type="ORF">IQ251_19040</name>
</gene>
<evidence type="ECO:0000313" key="2">
    <source>
        <dbReference type="EMBL" id="MBE9376551.1"/>
    </source>
</evidence>
<organism evidence="2 3">
    <name type="scientific">Saccharopolyspora montiporae</name>
    <dbReference type="NCBI Taxonomy" id="2781240"/>
    <lineage>
        <taxon>Bacteria</taxon>
        <taxon>Bacillati</taxon>
        <taxon>Actinomycetota</taxon>
        <taxon>Actinomycetes</taxon>
        <taxon>Pseudonocardiales</taxon>
        <taxon>Pseudonocardiaceae</taxon>
        <taxon>Saccharopolyspora</taxon>
    </lineage>
</organism>
<protein>
    <submittedName>
        <fullName evidence="2">DUF397 domain-containing protein</fullName>
    </submittedName>
</protein>
<accession>A0A929FZ64</accession>
<keyword evidence="3" id="KW-1185">Reference proteome</keyword>
<dbReference type="RefSeq" id="WP_193930372.1">
    <property type="nucleotide sequence ID" value="NZ_JADEYC010000045.1"/>
</dbReference>
<dbReference type="EMBL" id="JADEYC010000045">
    <property type="protein sequence ID" value="MBE9376551.1"/>
    <property type="molecule type" value="Genomic_DNA"/>
</dbReference>
<name>A0A929FZ64_9PSEU</name>